<evidence type="ECO:0000259" key="8">
    <source>
        <dbReference type="Pfam" id="PF21365"/>
    </source>
</evidence>
<protein>
    <submittedName>
        <fullName evidence="9">Uncharacterized protein</fullName>
    </submittedName>
</protein>
<dbReference type="PANTHER" id="PTHR43053">
    <property type="entry name" value="GLYCOSIDASE FAMILY 31"/>
    <property type="match status" value="1"/>
</dbReference>
<keyword evidence="4" id="KW-0175">Coiled coil</keyword>
<evidence type="ECO:0000259" key="7">
    <source>
        <dbReference type="Pfam" id="PF12416"/>
    </source>
</evidence>
<dbReference type="CDD" id="cd06592">
    <property type="entry name" value="GH31_NET37"/>
    <property type="match status" value="1"/>
</dbReference>
<dbReference type="GO" id="GO:0005975">
    <property type="term" value="P:carbohydrate metabolic process"/>
    <property type="evidence" value="ECO:0007669"/>
    <property type="project" value="InterPro"/>
</dbReference>
<dbReference type="SUPFAM" id="SSF51011">
    <property type="entry name" value="Glycosyl hydrolase domain"/>
    <property type="match status" value="1"/>
</dbReference>
<sequence>MDELSGPALQVSLIIKEGRGFGFLKHPVFVEAALDGHHLDTDLITASPKPQFAVELTWETDKQSLKRYTGTDTNCFVLSTKTCIVFVRQKPPRPIDVTPAVMNSPRNMNPRMTSKLHTEEGIIQIGPEDMGSDIFLLTILVGVANNLELLLPDNLDGRLEDNQFHFRYNILGYTIHTKLFSLTPDSNVVVPANEKIVVRIRSSLEMLKEYFTELSELKFHLMLEEEEIGYTGMSLKMLVPTDDLTMFCSHYAVNNAITQENMCFITGSKERTVPISSEGLRPSVNIALKFKIVRGKDLITQKPMFTLESGAGKNNINHTVQHAQNNPQVNSYTQAMGERIPSQKIVTHPKNGPQSVRQGIYSASASHFGQNQQVLETNPMCHSEHSIQRQPLSHPAVSLDRQRTFIVNNMSQENVENRQNGPYSNNVVCNFAETASKRIFSNYTSESIPQEALSSYRSSDKTVYLMQPTMNYSSEENFFKHTEHKLDDIRYMQTSKSDKDFHYFDLSIILEKVTFHVLPPQERVFFKFHHPKAETISTTYPEIVVQEIGTVVPLQDVACKLSFISPPGQISRLLQASPPRVSVCGRMGGDQTLLLASALLDPTPLLVSDKAAARGGGGGMFNPTPGPTRQAITKRSEFKPRPGVLRQKECHYTTALLDVSSGERFGDLYVTLLLEDINEQQKMNKHPLRSNISEKDLGPAILDDKIASKIVEELEDWKDKQQELFKAQLQHKEEEHLTVLMEEWQKKRNEIESRMNHDAELCHQLVENLNKATEDLRVKMAKNDERELEMEYFIIMVIILFRNSFDRHRGSDVFQLRHTRDEMEIKFARKLQDLKDASRRMEDDIKHKEYYVKEVKADLEVRLSALQQENKLLQETLKLQEQELDKMRKSSLTKDQTASLLQELRAVEEKLEAAVKSKSFFKEQWARAVREIHRIKSEKQHAIQIHIRDSKEQLKNLGLVKFLGDGQTELREDQSLLQELRQEISKAQEDNDKPPPPPDSVSSQHTRHSGGDTNRQTYDSPRVAANGSSYMLAQEMTGVQEETERSIQALIEERDTLLRTGSYNIEDNVIVRLNQEIPIFCIFICESPHRVDSQAVESVNSTKNGLNLLLISSRGDSVVMKETLELGPLFKDNNIDSLSIQLESSATVNIRQDNGECLVITSTSDNVIPGDNTQLTQCFELGDLHWFGGPERWAQYWPWEKQNLSDYSYVTKQDANQGIADPYWFNSNGVYFLVDEDVPLFIDQNNLEENSLCFIAKNKAPYPEDAPTLKLSYKLCKLLNARKAHEHAIEHYLGKPSEVIDERMIRHPLWSTWARYKTNVNEQTVLTFADEILQHGFNNSQLEIDDNWETCYGSFEFDTSKFPNMKNLTDALKERGFRVTLWIHSFINVDCELIHSLATENDYLVKNTNGSTLNSWWDGVGGAVDFSKTEAVDWWVERLRNVSKENGIDSFKFDAGETSWLPQLQVLNVSEGMNPIGYTSKYVRAVSQFGSFVEVRSAQRTQDLPVFVRMLDKDSRWGLNNGLRTLVTTLLQMNTVGYTFVLPDMIGGNAYGSDRATKELFIRWLQANTFMPALQFSIVPWDYDNETVEIAKKFTALHYQYSDLIIELTRNSSEYGSPINPPIWWVDPDDSDAQAVDDEYLLGESILVAPVMEEGAISRDIYLPQGTWRDELHPDQDPIQGRIWLRDFPAALDELPYFTKIG</sequence>
<feature type="coiled-coil region" evidence="4">
    <location>
        <begin position="820"/>
        <end position="890"/>
    </location>
</feature>
<dbReference type="InterPro" id="IPR048395">
    <property type="entry name" value="Glyco_hydro_31_C"/>
</dbReference>
<evidence type="ECO:0000256" key="3">
    <source>
        <dbReference type="ARBA" id="ARBA00023295"/>
    </source>
</evidence>
<dbReference type="Gene3D" id="2.60.40.150">
    <property type="entry name" value="C2 domain"/>
    <property type="match status" value="1"/>
</dbReference>
<evidence type="ECO:0000256" key="2">
    <source>
        <dbReference type="ARBA" id="ARBA00022801"/>
    </source>
</evidence>
<dbReference type="Pfam" id="PF21365">
    <property type="entry name" value="Glyco_hydro_31_3rd"/>
    <property type="match status" value="1"/>
</dbReference>
<feature type="domain" description="Glycoside hydrolase family 31 TIM barrel" evidence="6">
    <location>
        <begin position="1312"/>
        <end position="1605"/>
    </location>
</feature>
<keyword evidence="3" id="KW-0326">Glycosidase</keyword>
<comment type="similarity">
    <text evidence="1">Belongs to the glycosyl hydrolase 31 family.</text>
</comment>
<dbReference type="EMBL" id="OB792702">
    <property type="protein sequence ID" value="CAD7423706.1"/>
    <property type="molecule type" value="Genomic_DNA"/>
</dbReference>
<evidence type="ECO:0000256" key="1">
    <source>
        <dbReference type="ARBA" id="ARBA00007806"/>
    </source>
</evidence>
<reference evidence="9" key="1">
    <citation type="submission" date="2020-11" db="EMBL/GenBank/DDBJ databases">
        <authorList>
            <person name="Tran Van P."/>
        </authorList>
    </citation>
    <scope>NUCLEOTIDE SEQUENCE</scope>
</reference>
<accession>A0A7R9DXT0</accession>
<dbReference type="SUPFAM" id="SSF51445">
    <property type="entry name" value="(Trans)glycosidases"/>
    <property type="match status" value="1"/>
</dbReference>
<dbReference type="Gene3D" id="2.60.40.1180">
    <property type="entry name" value="Golgi alpha-mannosidase II"/>
    <property type="match status" value="1"/>
</dbReference>
<organism evidence="9">
    <name type="scientific">Timema monikensis</name>
    <dbReference type="NCBI Taxonomy" id="170555"/>
    <lineage>
        <taxon>Eukaryota</taxon>
        <taxon>Metazoa</taxon>
        <taxon>Ecdysozoa</taxon>
        <taxon>Arthropoda</taxon>
        <taxon>Hexapoda</taxon>
        <taxon>Insecta</taxon>
        <taxon>Pterygota</taxon>
        <taxon>Neoptera</taxon>
        <taxon>Polyneoptera</taxon>
        <taxon>Phasmatodea</taxon>
        <taxon>Timematodea</taxon>
        <taxon>Timematoidea</taxon>
        <taxon>Timematidae</taxon>
        <taxon>Timema</taxon>
    </lineage>
</organism>
<dbReference type="GO" id="GO:0004553">
    <property type="term" value="F:hydrolase activity, hydrolyzing O-glycosyl compounds"/>
    <property type="evidence" value="ECO:0007669"/>
    <property type="project" value="InterPro"/>
</dbReference>
<feature type="region of interest" description="Disordered" evidence="5">
    <location>
        <begin position="986"/>
        <end position="1023"/>
    </location>
</feature>
<dbReference type="InterPro" id="IPR022136">
    <property type="entry name" value="DUF3668"/>
</dbReference>
<dbReference type="InterPro" id="IPR035892">
    <property type="entry name" value="C2_domain_sf"/>
</dbReference>
<gene>
    <name evidence="9" type="ORF">TMSB3V08_LOCUS682</name>
</gene>
<evidence type="ECO:0000313" key="9">
    <source>
        <dbReference type="EMBL" id="CAD7423706.1"/>
    </source>
</evidence>
<dbReference type="InterPro" id="IPR013780">
    <property type="entry name" value="Glyco_hydro_b"/>
</dbReference>
<dbReference type="InterPro" id="IPR000322">
    <property type="entry name" value="Glyco_hydro_31_TIM"/>
</dbReference>
<name>A0A7R9DXT0_9NEOP</name>
<feature type="domain" description="Glycosyl hydrolase family 31 C-terminal" evidence="8">
    <location>
        <begin position="1616"/>
        <end position="1702"/>
    </location>
</feature>
<dbReference type="PANTHER" id="PTHR43053:SF4">
    <property type="entry name" value="MYOGENESIS-REGULATING GLYCOSIDASE"/>
    <property type="match status" value="1"/>
</dbReference>
<evidence type="ECO:0000256" key="4">
    <source>
        <dbReference type="SAM" id="Coils"/>
    </source>
</evidence>
<dbReference type="Gene3D" id="3.20.20.80">
    <property type="entry name" value="Glycosidases"/>
    <property type="match status" value="1"/>
</dbReference>
<keyword evidence="2" id="KW-0378">Hydrolase</keyword>
<dbReference type="InterPro" id="IPR050985">
    <property type="entry name" value="Alpha-glycosidase_related"/>
</dbReference>
<proteinExistence type="inferred from homology"/>
<dbReference type="InterPro" id="IPR017853">
    <property type="entry name" value="GH"/>
</dbReference>
<dbReference type="Pfam" id="PF01055">
    <property type="entry name" value="Glyco_hydro_31_2nd"/>
    <property type="match status" value="1"/>
</dbReference>
<feature type="domain" description="DUF3668" evidence="7">
    <location>
        <begin position="113"/>
        <end position="290"/>
    </location>
</feature>
<evidence type="ECO:0000256" key="5">
    <source>
        <dbReference type="SAM" id="MobiDB-lite"/>
    </source>
</evidence>
<dbReference type="Pfam" id="PF12416">
    <property type="entry name" value="DUF3668"/>
    <property type="match status" value="1"/>
</dbReference>
<evidence type="ECO:0000259" key="6">
    <source>
        <dbReference type="Pfam" id="PF01055"/>
    </source>
</evidence>